<dbReference type="EMBL" id="CAJVPP010012228">
    <property type="protein sequence ID" value="CAG8716967.1"/>
    <property type="molecule type" value="Genomic_DNA"/>
</dbReference>
<accession>A0A9N9I233</accession>
<sequence length="127" mass="14876">MTIKQNSETDVVPITCFSKIDPKVFTPIDFVEEKYDDLELEEVYENPQHYLNVSFDNNITTINSQQYPTEFLEFSKLELLRTNKHWKGPGRCLCKILSKGEDCSYCKVLHQDLQEYQIAVAINKHKL</sequence>
<dbReference type="AlphaFoldDB" id="A0A9N9I233"/>
<dbReference type="Proteomes" id="UP000789375">
    <property type="component" value="Unassembled WGS sequence"/>
</dbReference>
<keyword evidence="2" id="KW-1185">Reference proteome</keyword>
<name>A0A9N9I233_FUNMO</name>
<gene>
    <name evidence="1" type="ORF">FMOSSE_LOCUS14703</name>
</gene>
<evidence type="ECO:0000313" key="2">
    <source>
        <dbReference type="Proteomes" id="UP000789375"/>
    </source>
</evidence>
<comment type="caution">
    <text evidence="1">The sequence shown here is derived from an EMBL/GenBank/DDBJ whole genome shotgun (WGS) entry which is preliminary data.</text>
</comment>
<proteinExistence type="predicted"/>
<organism evidence="1 2">
    <name type="scientific">Funneliformis mosseae</name>
    <name type="common">Endomycorrhizal fungus</name>
    <name type="synonym">Glomus mosseae</name>
    <dbReference type="NCBI Taxonomy" id="27381"/>
    <lineage>
        <taxon>Eukaryota</taxon>
        <taxon>Fungi</taxon>
        <taxon>Fungi incertae sedis</taxon>
        <taxon>Mucoromycota</taxon>
        <taxon>Glomeromycotina</taxon>
        <taxon>Glomeromycetes</taxon>
        <taxon>Glomerales</taxon>
        <taxon>Glomeraceae</taxon>
        <taxon>Funneliformis</taxon>
    </lineage>
</organism>
<evidence type="ECO:0000313" key="1">
    <source>
        <dbReference type="EMBL" id="CAG8716967.1"/>
    </source>
</evidence>
<reference evidence="1" key="1">
    <citation type="submission" date="2021-06" db="EMBL/GenBank/DDBJ databases">
        <authorList>
            <person name="Kallberg Y."/>
            <person name="Tangrot J."/>
            <person name="Rosling A."/>
        </authorList>
    </citation>
    <scope>NUCLEOTIDE SEQUENCE</scope>
    <source>
        <strain evidence="1">87-6 pot B 2015</strain>
    </source>
</reference>
<feature type="non-terminal residue" evidence="1">
    <location>
        <position position="127"/>
    </location>
</feature>
<protein>
    <submittedName>
        <fullName evidence="1">2048_t:CDS:1</fullName>
    </submittedName>
</protein>